<evidence type="ECO:0000313" key="1">
    <source>
        <dbReference type="EMBL" id="OPZ92824.1"/>
    </source>
</evidence>
<dbReference type="Proteomes" id="UP000485484">
    <property type="component" value="Unassembled WGS sequence"/>
</dbReference>
<reference evidence="1" key="1">
    <citation type="submission" date="2017-02" db="EMBL/GenBank/DDBJ databases">
        <title>Delving into the versatile metabolic prowess of the omnipresent phylum Bacteroidetes.</title>
        <authorList>
            <person name="Nobu M.K."/>
            <person name="Mei R."/>
            <person name="Narihiro T."/>
            <person name="Kuroda K."/>
            <person name="Liu W.-T."/>
        </authorList>
    </citation>
    <scope>NUCLEOTIDE SEQUENCE</scope>
    <source>
        <strain evidence="1">ADurb.Bin417</strain>
    </source>
</reference>
<dbReference type="AlphaFoldDB" id="A0A1V5MHV5"/>
<comment type="caution">
    <text evidence="1">The sequence shown here is derived from an EMBL/GenBank/DDBJ whole genome shotgun (WGS) entry which is preliminary data.</text>
</comment>
<dbReference type="Gene3D" id="1.50.10.10">
    <property type="match status" value="1"/>
</dbReference>
<dbReference type="EMBL" id="MWAK01000065">
    <property type="protein sequence ID" value="OPZ92824.1"/>
    <property type="molecule type" value="Genomic_DNA"/>
</dbReference>
<sequence>MKRDDFAKIGFYLPEGLPNKEYALSDGLVSVILDQSGGLNMIEYQGPRRTGARRGAFFSNGIWRRRPDFFPEPVIEFRIESAGRSGRPGFANLALCPYGVAGRFEWAGQEFERRLWIKGPAVMMEWRTGGTKPARISLEIREKFLEHLNEHSAWEEPSFDPQWQALRYNILRNFIAQAADRQPTERRHEACSMVGAAGPADWSRRDGRTSLSVEFDRKHPARFFIVFAEDVHRAAERLSKARSEWPAWYRQQRERYRELAGRVPALKSGQWRMIPEIIRTAPLFLHSTRCEKNESETAFRPSTRGYWVHNAWDGQFACRVINACGDTGTVRRYLNFINRSRGPNGAVIMTCDLDYGPAYDINLHHPAIDRPLGAGWNVMLDSWAIENLHEYYFRTGDRQTLRALYPYAATALTTIAANAGPTGLVESCFGGTDYSEQTNRPRFEDPRDNRTLSSRLSGVEDIGLLFHACQQGAELAGALNDEKLLKTCLNLSRRIEAGFMGHFFDAEEGFFIDCVWPKDKPVNRNRTFRLTSLLALSGHGELLSLDEWDRLADFIVRRLGHPVIGLRECPADQPMHPTGRNRSENWFQNASRETFRLARLSGNQELLRILLEKAEFFFGAERVLRENLYNNQATQFFDASRLYVSTSWWQCMTTASWWLGLLEALAGIRLTQGNLEYLPGDGGSDVRLTNLFYGGRVWEVDVRGRGRFVAGLEINGRPFDGTQQLEAADERPEQRVRIEKTNRPPVHPVVLGAGAARARITRLEPGRLEAGLAAPGYCRLWFYSPEQPRLLVDGRPIRFAWSPKRHEGTAGFRAGGDSRLEIRCPAAGRRP</sequence>
<dbReference type="GO" id="GO:0005975">
    <property type="term" value="P:carbohydrate metabolic process"/>
    <property type="evidence" value="ECO:0007669"/>
    <property type="project" value="InterPro"/>
</dbReference>
<proteinExistence type="predicted"/>
<dbReference type="InterPro" id="IPR008928">
    <property type="entry name" value="6-hairpin_glycosidase_sf"/>
</dbReference>
<protein>
    <submittedName>
        <fullName evidence="1">Uncharacterized protein</fullName>
    </submittedName>
</protein>
<gene>
    <name evidence="1" type="ORF">BWY73_00616</name>
</gene>
<dbReference type="SUPFAM" id="SSF48208">
    <property type="entry name" value="Six-hairpin glycosidases"/>
    <property type="match status" value="1"/>
</dbReference>
<organism evidence="1">
    <name type="scientific">candidate division TA06 bacterium ADurb.Bin417</name>
    <dbReference type="NCBI Taxonomy" id="1852828"/>
    <lineage>
        <taxon>Bacteria</taxon>
        <taxon>Bacteria division TA06</taxon>
    </lineage>
</organism>
<name>A0A1V5MHV5_UNCT6</name>
<dbReference type="InterPro" id="IPR012341">
    <property type="entry name" value="6hp_glycosidase-like_sf"/>
</dbReference>
<accession>A0A1V5MHV5</accession>